<gene>
    <name evidence="2" type="ORF">BTN85_2205</name>
</gene>
<reference evidence="2" key="1">
    <citation type="submission" date="2016-12" db="EMBL/GenBank/DDBJ databases">
        <title>Discovery of methanogenic haloarchaea.</title>
        <authorList>
            <person name="Sorokin D.Y."/>
            <person name="Makarova K.S."/>
            <person name="Abbas B."/>
            <person name="Ferrer M."/>
            <person name="Golyshin P.N."/>
        </authorList>
    </citation>
    <scope>NUCLEOTIDE SEQUENCE [LARGE SCALE GENOMIC DNA]</scope>
    <source>
        <strain evidence="2">HMET1</strain>
    </source>
</reference>
<comment type="caution">
    <text evidence="2">The sequence shown here is derived from an EMBL/GenBank/DDBJ whole genome shotgun (WGS) entry which is preliminary data.</text>
</comment>
<dbReference type="InParanoid" id="A0A1Q6DRX5"/>
<name>A0A1Q6DRX5_METT1</name>
<dbReference type="EMBL" id="MSDW01000004">
    <property type="protein sequence ID" value="OKY77082.1"/>
    <property type="molecule type" value="Genomic_DNA"/>
</dbReference>
<organism evidence="2 3">
    <name type="scientific">Methanohalarchaeum thermophilum</name>
    <dbReference type="NCBI Taxonomy" id="1903181"/>
    <lineage>
        <taxon>Archaea</taxon>
        <taxon>Methanobacteriati</taxon>
        <taxon>Methanobacteriota</taxon>
        <taxon>Methanonatronarchaeia</taxon>
        <taxon>Methanonatronarchaeales</taxon>
        <taxon>Methanonatronarchaeaceae</taxon>
        <taxon>Candidatus Methanohalarchaeum</taxon>
    </lineage>
</organism>
<sequence>MTETRQKMTAIKQKQQKNQKTKTKSKKDRDALATDVKSNSDDDVDGNGGSWPPEATDPCYRCNRDISEIGLGAVIEVKKTMNYEIKICKDCLEGLESFLKIRKIQQELKR</sequence>
<feature type="region of interest" description="Disordered" evidence="1">
    <location>
        <begin position="1"/>
        <end position="57"/>
    </location>
</feature>
<accession>A0A1Q6DRX5</accession>
<evidence type="ECO:0000313" key="3">
    <source>
        <dbReference type="Proteomes" id="UP000185744"/>
    </source>
</evidence>
<dbReference type="STRING" id="1903181.BTN85_2205"/>
<dbReference type="Proteomes" id="UP000185744">
    <property type="component" value="Unassembled WGS sequence"/>
</dbReference>
<evidence type="ECO:0000256" key="1">
    <source>
        <dbReference type="SAM" id="MobiDB-lite"/>
    </source>
</evidence>
<feature type="compositionally biased region" description="Basic residues" evidence="1">
    <location>
        <begin position="14"/>
        <end position="26"/>
    </location>
</feature>
<evidence type="ECO:0000313" key="2">
    <source>
        <dbReference type="EMBL" id="OKY77082.1"/>
    </source>
</evidence>
<protein>
    <submittedName>
        <fullName evidence="2">Uncharacterized protein</fullName>
    </submittedName>
</protein>
<keyword evidence="3" id="KW-1185">Reference proteome</keyword>
<dbReference type="AlphaFoldDB" id="A0A1Q6DRX5"/>
<proteinExistence type="predicted"/>